<dbReference type="Pfam" id="PF00296">
    <property type="entry name" value="Bac_luciferase"/>
    <property type="match status" value="1"/>
</dbReference>
<evidence type="ECO:0000256" key="2">
    <source>
        <dbReference type="ARBA" id="ARBA00022643"/>
    </source>
</evidence>
<protein>
    <recommendedName>
        <fullName evidence="5">Luciferase-like domain-containing protein</fullName>
    </recommendedName>
</protein>
<evidence type="ECO:0000256" key="3">
    <source>
        <dbReference type="ARBA" id="ARBA00023002"/>
    </source>
</evidence>
<gene>
    <name evidence="6" type="ORF">SMF913_10676</name>
</gene>
<dbReference type="EMBL" id="LJIW01000001">
    <property type="protein sequence ID" value="PNG94651.1"/>
    <property type="molecule type" value="Genomic_DNA"/>
</dbReference>
<dbReference type="Gene3D" id="3.20.20.30">
    <property type="entry name" value="Luciferase-like domain"/>
    <property type="match status" value="1"/>
</dbReference>
<dbReference type="PANTHER" id="PTHR30011">
    <property type="entry name" value="ALKANESULFONATE MONOOXYGENASE-RELATED"/>
    <property type="match status" value="1"/>
</dbReference>
<proteinExistence type="predicted"/>
<dbReference type="PANTHER" id="PTHR30011:SF16">
    <property type="entry name" value="C2H2 FINGER DOMAIN TRANSCRIPTION FACTOR (EUROFUNG)-RELATED"/>
    <property type="match status" value="1"/>
</dbReference>
<name>A0A2J7Z2Y9_STRMQ</name>
<dbReference type="InterPro" id="IPR051260">
    <property type="entry name" value="Diverse_substr_monoxygenases"/>
</dbReference>
<evidence type="ECO:0000259" key="5">
    <source>
        <dbReference type="Pfam" id="PF00296"/>
    </source>
</evidence>
<feature type="domain" description="Luciferase-like" evidence="5">
    <location>
        <begin position="13"/>
        <end position="257"/>
    </location>
</feature>
<comment type="caution">
    <text evidence="6">The sequence shown here is derived from an EMBL/GenBank/DDBJ whole genome shotgun (WGS) entry which is preliminary data.</text>
</comment>
<dbReference type="InterPro" id="IPR011251">
    <property type="entry name" value="Luciferase-like_dom"/>
</dbReference>
<dbReference type="InterPro" id="IPR036661">
    <property type="entry name" value="Luciferase-like_sf"/>
</dbReference>
<accession>A0A2J7Z2Y9</accession>
<dbReference type="SUPFAM" id="SSF51679">
    <property type="entry name" value="Bacterial luciferase-like"/>
    <property type="match status" value="1"/>
</dbReference>
<organism evidence="6 7">
    <name type="scientific">Streptomyces malaysiensis</name>
    <dbReference type="NCBI Taxonomy" id="92644"/>
    <lineage>
        <taxon>Bacteria</taxon>
        <taxon>Bacillati</taxon>
        <taxon>Actinomycetota</taxon>
        <taxon>Actinomycetes</taxon>
        <taxon>Kitasatosporales</taxon>
        <taxon>Streptomycetaceae</taxon>
        <taxon>Streptomyces</taxon>
        <taxon>Streptomyces violaceusniger group</taxon>
    </lineage>
</organism>
<dbReference type="AlphaFoldDB" id="A0A2J7Z2Y9"/>
<keyword evidence="3" id="KW-0560">Oxidoreductase</keyword>
<dbReference type="RefSeq" id="WP_102933347.1">
    <property type="nucleotide sequence ID" value="NZ_LJIW01000001.1"/>
</dbReference>
<keyword evidence="4" id="KW-0503">Monooxygenase</keyword>
<dbReference type="Proteomes" id="UP000236520">
    <property type="component" value="Unassembled WGS sequence"/>
</dbReference>
<evidence type="ECO:0000256" key="1">
    <source>
        <dbReference type="ARBA" id="ARBA00022630"/>
    </source>
</evidence>
<sequence>MTRTIVLDLAVGSSRSAADAIEIAAVARDTGVTAVRLLDGDPDDVLDTTVVAAHLAGRFPESHWIVDAPTTHNAPYNLARRVLSLDRATGGRTGLALRAGDGDEVSEATVPDRTATARHRRWAEYAGVLTGLWESFPAAALLGDQATGVFAESTLIKPIDHEGRFYRVAGPLDGPSSPQGRPVLVADARDDLDWADVVAKADAVVVSRAQAPEAAARLAEAFERVGRRRADIAVLGRVELPADDTTAERTATRLADWAERYDFDGLELVPTGDHDRLLALLRALVPRLGPSGGATLRAALGLPEPIGAGS</sequence>
<dbReference type="GO" id="GO:0004497">
    <property type="term" value="F:monooxygenase activity"/>
    <property type="evidence" value="ECO:0007669"/>
    <property type="project" value="UniProtKB-KW"/>
</dbReference>
<evidence type="ECO:0000313" key="7">
    <source>
        <dbReference type="Proteomes" id="UP000236520"/>
    </source>
</evidence>
<keyword evidence="7" id="KW-1185">Reference proteome</keyword>
<keyword evidence="2" id="KW-0288">FMN</keyword>
<reference evidence="6 7" key="1">
    <citation type="submission" date="2015-09" db="EMBL/GenBank/DDBJ databases">
        <title>Genome sequence, genome mining and natural product profiling of a biocontrol bacterium Streptomyces malaysiensis F913.</title>
        <authorList>
            <person name="Xu Y."/>
            <person name="Wei J."/>
            <person name="Xie J."/>
            <person name="Li T."/>
            <person name="Zhou Z."/>
        </authorList>
    </citation>
    <scope>NUCLEOTIDE SEQUENCE [LARGE SCALE GENOMIC DNA]</scope>
    <source>
        <strain evidence="6 7">F913</strain>
    </source>
</reference>
<evidence type="ECO:0000313" key="6">
    <source>
        <dbReference type="EMBL" id="PNG94651.1"/>
    </source>
</evidence>
<keyword evidence="1" id="KW-0285">Flavoprotein</keyword>
<dbReference type="GO" id="GO:0016705">
    <property type="term" value="F:oxidoreductase activity, acting on paired donors, with incorporation or reduction of molecular oxygen"/>
    <property type="evidence" value="ECO:0007669"/>
    <property type="project" value="InterPro"/>
</dbReference>
<evidence type="ECO:0000256" key="4">
    <source>
        <dbReference type="ARBA" id="ARBA00023033"/>
    </source>
</evidence>